<dbReference type="AlphaFoldDB" id="A0A2W7NIH6"/>
<name>A0A2W7NIH6_9RHOB</name>
<dbReference type="Proteomes" id="UP000248916">
    <property type="component" value="Unassembled WGS sequence"/>
</dbReference>
<proteinExistence type="predicted"/>
<protein>
    <submittedName>
        <fullName evidence="1">Uncharacterized protein</fullName>
    </submittedName>
</protein>
<reference evidence="1 2" key="1">
    <citation type="submission" date="2018-06" db="EMBL/GenBank/DDBJ databases">
        <title>Genomic Encyclopedia of Archaeal and Bacterial Type Strains, Phase II (KMG-II): from individual species to whole genera.</title>
        <authorList>
            <person name="Goeker M."/>
        </authorList>
    </citation>
    <scope>NUCLEOTIDE SEQUENCE [LARGE SCALE GENOMIC DNA]</scope>
    <source>
        <strain evidence="1 2">DSM 22009</strain>
    </source>
</reference>
<dbReference type="EMBL" id="QKZL01000006">
    <property type="protein sequence ID" value="PZX16484.1"/>
    <property type="molecule type" value="Genomic_DNA"/>
</dbReference>
<sequence>MARSASFLLVAPGLSFFHGLALRRGGTTASAPLFAMASRQVSWRGATGSSPLANGVVGTVGGNGCDWLVHRDLAKQVGQ</sequence>
<gene>
    <name evidence="1" type="ORF">LX81_01853</name>
</gene>
<organism evidence="1 2">
    <name type="scientific">Palleronia aestuarii</name>
    <dbReference type="NCBI Taxonomy" id="568105"/>
    <lineage>
        <taxon>Bacteria</taxon>
        <taxon>Pseudomonadati</taxon>
        <taxon>Pseudomonadota</taxon>
        <taxon>Alphaproteobacteria</taxon>
        <taxon>Rhodobacterales</taxon>
        <taxon>Roseobacteraceae</taxon>
        <taxon>Palleronia</taxon>
    </lineage>
</organism>
<comment type="caution">
    <text evidence="1">The sequence shown here is derived from an EMBL/GenBank/DDBJ whole genome shotgun (WGS) entry which is preliminary data.</text>
</comment>
<accession>A0A2W7NIH6</accession>
<evidence type="ECO:0000313" key="1">
    <source>
        <dbReference type="EMBL" id="PZX16484.1"/>
    </source>
</evidence>
<keyword evidence="2" id="KW-1185">Reference proteome</keyword>
<evidence type="ECO:0000313" key="2">
    <source>
        <dbReference type="Proteomes" id="UP000248916"/>
    </source>
</evidence>